<evidence type="ECO:0000256" key="4">
    <source>
        <dbReference type="PROSITE-ProRule" id="PRU00433"/>
    </source>
</evidence>
<feature type="domain" description="Cytochrome c" evidence="6">
    <location>
        <begin position="13"/>
        <end position="107"/>
    </location>
</feature>
<dbReference type="SUPFAM" id="SSF46626">
    <property type="entry name" value="Cytochrome c"/>
    <property type="match status" value="1"/>
</dbReference>
<dbReference type="Gene3D" id="1.10.760.10">
    <property type="entry name" value="Cytochrome c-like domain"/>
    <property type="match status" value="1"/>
</dbReference>
<evidence type="ECO:0000313" key="8">
    <source>
        <dbReference type="Proteomes" id="UP000637002"/>
    </source>
</evidence>
<dbReference type="GO" id="GO:0046872">
    <property type="term" value="F:metal ion binding"/>
    <property type="evidence" value="ECO:0007669"/>
    <property type="project" value="UniProtKB-KW"/>
</dbReference>
<gene>
    <name evidence="7" type="ORF">GCM10010994_53300</name>
</gene>
<reference evidence="7" key="2">
    <citation type="submission" date="2020-09" db="EMBL/GenBank/DDBJ databases">
        <authorList>
            <person name="Sun Q."/>
            <person name="Zhou Y."/>
        </authorList>
    </citation>
    <scope>NUCLEOTIDE SEQUENCE</scope>
    <source>
        <strain evidence="7">CGMCC 1.12919</strain>
    </source>
</reference>
<dbReference type="Proteomes" id="UP000637002">
    <property type="component" value="Unassembled WGS sequence"/>
</dbReference>
<evidence type="ECO:0000256" key="1">
    <source>
        <dbReference type="ARBA" id="ARBA00022617"/>
    </source>
</evidence>
<keyword evidence="8" id="KW-1185">Reference proteome</keyword>
<evidence type="ECO:0000259" key="6">
    <source>
        <dbReference type="PROSITE" id="PS51007"/>
    </source>
</evidence>
<dbReference type="EMBL" id="BMGG01000011">
    <property type="protein sequence ID" value="GGC88735.1"/>
    <property type="molecule type" value="Genomic_DNA"/>
</dbReference>
<dbReference type="AlphaFoldDB" id="A0A916XP88"/>
<evidence type="ECO:0000256" key="5">
    <source>
        <dbReference type="SAM" id="SignalP"/>
    </source>
</evidence>
<dbReference type="InterPro" id="IPR036909">
    <property type="entry name" value="Cyt_c-like_dom_sf"/>
</dbReference>
<organism evidence="7 8">
    <name type="scientific">Chelatococcus reniformis</name>
    <dbReference type="NCBI Taxonomy" id="1494448"/>
    <lineage>
        <taxon>Bacteria</taxon>
        <taxon>Pseudomonadati</taxon>
        <taxon>Pseudomonadota</taxon>
        <taxon>Alphaproteobacteria</taxon>
        <taxon>Hyphomicrobiales</taxon>
        <taxon>Chelatococcaceae</taxon>
        <taxon>Chelatococcus</taxon>
    </lineage>
</organism>
<name>A0A916XP88_9HYPH</name>
<keyword evidence="1 4" id="KW-0349">Heme</keyword>
<protein>
    <recommendedName>
        <fullName evidence="6">Cytochrome c domain-containing protein</fullName>
    </recommendedName>
</protein>
<dbReference type="RefSeq" id="WP_244642238.1">
    <property type="nucleotide sequence ID" value="NZ_BMGG01000011.1"/>
</dbReference>
<evidence type="ECO:0000313" key="7">
    <source>
        <dbReference type="EMBL" id="GGC88735.1"/>
    </source>
</evidence>
<feature type="signal peptide" evidence="5">
    <location>
        <begin position="1"/>
        <end position="33"/>
    </location>
</feature>
<keyword evidence="3 4" id="KW-0408">Iron</keyword>
<reference evidence="7" key="1">
    <citation type="journal article" date="2014" name="Int. J. Syst. Evol. Microbiol.">
        <title>Complete genome sequence of Corynebacterium casei LMG S-19264T (=DSM 44701T), isolated from a smear-ripened cheese.</title>
        <authorList>
            <consortium name="US DOE Joint Genome Institute (JGI-PGF)"/>
            <person name="Walter F."/>
            <person name="Albersmeier A."/>
            <person name="Kalinowski J."/>
            <person name="Ruckert C."/>
        </authorList>
    </citation>
    <scope>NUCLEOTIDE SEQUENCE</scope>
    <source>
        <strain evidence="7">CGMCC 1.12919</strain>
    </source>
</reference>
<comment type="caution">
    <text evidence="7">The sequence shown here is derived from an EMBL/GenBank/DDBJ whole genome shotgun (WGS) entry which is preliminary data.</text>
</comment>
<evidence type="ECO:0000256" key="3">
    <source>
        <dbReference type="ARBA" id="ARBA00023004"/>
    </source>
</evidence>
<dbReference type="InterPro" id="IPR009056">
    <property type="entry name" value="Cyt_c-like_dom"/>
</dbReference>
<accession>A0A916XP88</accession>
<dbReference type="GO" id="GO:0009055">
    <property type="term" value="F:electron transfer activity"/>
    <property type="evidence" value="ECO:0007669"/>
    <property type="project" value="InterPro"/>
</dbReference>
<evidence type="ECO:0000256" key="2">
    <source>
        <dbReference type="ARBA" id="ARBA00022723"/>
    </source>
</evidence>
<keyword evidence="5" id="KW-0732">Signal</keyword>
<feature type="chain" id="PRO_5036742187" description="Cytochrome c domain-containing protein" evidence="5">
    <location>
        <begin position="34"/>
        <end position="116"/>
    </location>
</feature>
<proteinExistence type="predicted"/>
<dbReference type="PROSITE" id="PS51007">
    <property type="entry name" value="CYTC"/>
    <property type="match status" value="1"/>
</dbReference>
<dbReference type="GO" id="GO:0020037">
    <property type="term" value="F:heme binding"/>
    <property type="evidence" value="ECO:0007669"/>
    <property type="project" value="InterPro"/>
</dbReference>
<dbReference type="Pfam" id="PF13442">
    <property type="entry name" value="Cytochrome_CBB3"/>
    <property type="match status" value="1"/>
</dbReference>
<sequence length="116" mass="11946">MSGRTHRTGVAARASRRGLAVAALLWAAVPALARTAHPGDAAACGGCHAPASAGEVPDLRGRPPAEVVAAMRAFRSGERPATVMDRIAKGYSDEEIRAIAAWVTAPPGEAERPTQP</sequence>
<keyword evidence="2 4" id="KW-0479">Metal-binding</keyword>